<feature type="domain" description="HTH araC/xylS-type" evidence="5">
    <location>
        <begin position="372"/>
        <end position="469"/>
    </location>
</feature>
<dbReference type="Gene3D" id="1.10.10.60">
    <property type="entry name" value="Homeodomain-like"/>
    <property type="match status" value="2"/>
</dbReference>
<keyword evidence="1" id="KW-0805">Transcription regulation</keyword>
<feature type="domain" description="Response regulatory" evidence="6">
    <location>
        <begin position="3"/>
        <end position="120"/>
    </location>
</feature>
<dbReference type="PROSITE" id="PS50110">
    <property type="entry name" value="RESPONSE_REGULATORY"/>
    <property type="match status" value="1"/>
</dbReference>
<evidence type="ECO:0000256" key="3">
    <source>
        <dbReference type="ARBA" id="ARBA00023163"/>
    </source>
</evidence>
<dbReference type="SMART" id="SM00448">
    <property type="entry name" value="REC"/>
    <property type="match status" value="1"/>
</dbReference>
<evidence type="ECO:0000259" key="6">
    <source>
        <dbReference type="PROSITE" id="PS50110"/>
    </source>
</evidence>
<keyword evidence="8" id="KW-1185">Reference proteome</keyword>
<sequence>MHKVLIVDDESFVVKSLIATIDWNEHGFAVVGQAANGIEALEAIEALKPDLVFTDVQMPGMGGLELINVASGRFPNVLFVVISGYAEFVYVQNAMNCGALGYCLKPFEEREIIGMLAKAAGRLNQLRASDELRLQDELEDVTAAGRRRAQMTLEALGVTSRIDDRIVVAVGIGGALTFPSRVQAANLRIGNNKSVYLIGEKHAEMTKRHLTDHFPRLVKGIGWRSEAGGVDTVMSEIEKVIEAAYRFFMTGKPGLFEIGPEFPDAVHPGLLQLNEALEKRDAPVIRVSLESLNRSRSQLNIRQALRIYNSVMSYLHRSDSGPYEDYAYSYEHLARLYPDFGRMAEELLQSLERASGAGDALSPRQARSETFQSILQYTDEHYDGEISIQSISRHFNINPNYVSQLFKKNLNATFTDYVARLRIRQAGRLLRTTALPIHEIASRVGYDEYYYFTRVFKKIMGQTPSDYRK</sequence>
<proteinExistence type="predicted"/>
<evidence type="ECO:0000256" key="1">
    <source>
        <dbReference type="ARBA" id="ARBA00023015"/>
    </source>
</evidence>
<dbReference type="SUPFAM" id="SSF46689">
    <property type="entry name" value="Homeodomain-like"/>
    <property type="match status" value="1"/>
</dbReference>
<keyword evidence="3" id="KW-0804">Transcription</keyword>
<evidence type="ECO:0000313" key="7">
    <source>
        <dbReference type="EMBL" id="MFC5402770.1"/>
    </source>
</evidence>
<dbReference type="Pfam" id="PF00072">
    <property type="entry name" value="Response_reg"/>
    <property type="match status" value="1"/>
</dbReference>
<gene>
    <name evidence="7" type="ORF">ACFPOF_08455</name>
</gene>
<evidence type="ECO:0000256" key="2">
    <source>
        <dbReference type="ARBA" id="ARBA00023125"/>
    </source>
</evidence>
<dbReference type="SUPFAM" id="SSF52172">
    <property type="entry name" value="CheY-like"/>
    <property type="match status" value="1"/>
</dbReference>
<dbReference type="PRINTS" id="PR00032">
    <property type="entry name" value="HTHARAC"/>
</dbReference>
<dbReference type="EMBL" id="JBHSMI010000015">
    <property type="protein sequence ID" value="MFC5402770.1"/>
    <property type="molecule type" value="Genomic_DNA"/>
</dbReference>
<dbReference type="PANTHER" id="PTHR43280">
    <property type="entry name" value="ARAC-FAMILY TRANSCRIPTIONAL REGULATOR"/>
    <property type="match status" value="1"/>
</dbReference>
<dbReference type="InterPro" id="IPR011006">
    <property type="entry name" value="CheY-like_superfamily"/>
</dbReference>
<dbReference type="InterPro" id="IPR001789">
    <property type="entry name" value="Sig_transdc_resp-reg_receiver"/>
</dbReference>
<dbReference type="Gene3D" id="3.40.50.2300">
    <property type="match status" value="1"/>
</dbReference>
<feature type="modified residue" description="4-aspartylphosphate" evidence="4">
    <location>
        <position position="55"/>
    </location>
</feature>
<dbReference type="RefSeq" id="WP_378131535.1">
    <property type="nucleotide sequence ID" value="NZ_JBHSMI010000015.1"/>
</dbReference>
<reference evidence="8" key="1">
    <citation type="journal article" date="2019" name="Int. J. Syst. Evol. Microbiol.">
        <title>The Global Catalogue of Microorganisms (GCM) 10K type strain sequencing project: providing services to taxonomists for standard genome sequencing and annotation.</title>
        <authorList>
            <consortium name="The Broad Institute Genomics Platform"/>
            <consortium name="The Broad Institute Genome Sequencing Center for Infectious Disease"/>
            <person name="Wu L."/>
            <person name="Ma J."/>
        </authorList>
    </citation>
    <scope>NUCLEOTIDE SEQUENCE [LARGE SCALE GENOMIC DNA]</scope>
    <source>
        <strain evidence="8">CGMCC 1.18575</strain>
    </source>
</reference>
<accession>A0ABW0HRB7</accession>
<dbReference type="PROSITE" id="PS01124">
    <property type="entry name" value="HTH_ARAC_FAMILY_2"/>
    <property type="match status" value="1"/>
</dbReference>
<dbReference type="Pfam" id="PF12833">
    <property type="entry name" value="HTH_18"/>
    <property type="match status" value="1"/>
</dbReference>
<name>A0ABW0HRB7_9BACL</name>
<dbReference type="SMART" id="SM00342">
    <property type="entry name" value="HTH_ARAC"/>
    <property type="match status" value="1"/>
</dbReference>
<dbReference type="InterPro" id="IPR018060">
    <property type="entry name" value="HTH_AraC"/>
</dbReference>
<keyword evidence="2" id="KW-0238">DNA-binding</keyword>
<evidence type="ECO:0000259" key="5">
    <source>
        <dbReference type="PROSITE" id="PS01124"/>
    </source>
</evidence>
<dbReference type="PANTHER" id="PTHR43280:SF28">
    <property type="entry name" value="HTH-TYPE TRANSCRIPTIONAL ACTIVATOR RHAS"/>
    <property type="match status" value="1"/>
</dbReference>
<evidence type="ECO:0000313" key="8">
    <source>
        <dbReference type="Proteomes" id="UP001596113"/>
    </source>
</evidence>
<dbReference type="Proteomes" id="UP001596113">
    <property type="component" value="Unassembled WGS sequence"/>
</dbReference>
<organism evidence="7 8">
    <name type="scientific">Cohnella soli</name>
    <dbReference type="NCBI Taxonomy" id="425005"/>
    <lineage>
        <taxon>Bacteria</taxon>
        <taxon>Bacillati</taxon>
        <taxon>Bacillota</taxon>
        <taxon>Bacilli</taxon>
        <taxon>Bacillales</taxon>
        <taxon>Paenibacillaceae</taxon>
        <taxon>Cohnella</taxon>
    </lineage>
</organism>
<evidence type="ECO:0000256" key="4">
    <source>
        <dbReference type="PROSITE-ProRule" id="PRU00169"/>
    </source>
</evidence>
<keyword evidence="4" id="KW-0597">Phosphoprotein</keyword>
<dbReference type="InterPro" id="IPR009057">
    <property type="entry name" value="Homeodomain-like_sf"/>
</dbReference>
<comment type="caution">
    <text evidence="7">The sequence shown here is derived from an EMBL/GenBank/DDBJ whole genome shotgun (WGS) entry which is preliminary data.</text>
</comment>
<protein>
    <submittedName>
        <fullName evidence="7">Response regulator</fullName>
    </submittedName>
</protein>
<dbReference type="InterPro" id="IPR020449">
    <property type="entry name" value="Tscrpt_reg_AraC-type_HTH"/>
</dbReference>
<dbReference type="CDD" id="cd17536">
    <property type="entry name" value="REC_YesN-like"/>
    <property type="match status" value="1"/>
</dbReference>